<gene>
    <name evidence="4" type="ORF">RQC66_20455</name>
</gene>
<reference evidence="5" key="1">
    <citation type="submission" date="2023-07" db="EMBL/GenBank/DDBJ databases">
        <title>Draft genome sequence of the endophytic actinobacterium Streptomyces justiciae WPN32, a potential antibiotic producer.</title>
        <authorList>
            <person name="Yasawong M."/>
            <person name="Pana W."/>
            <person name="Ganta P."/>
            <person name="Santapan N."/>
            <person name="Songngamsuk T."/>
            <person name="Phatcharaharikarn M."/>
            <person name="Kerdtoob S."/>
            <person name="Nantapong N."/>
        </authorList>
    </citation>
    <scope>NUCLEOTIDE SEQUENCE [LARGE SCALE GENOMIC DNA]</scope>
    <source>
        <strain evidence="5">WPN32</strain>
    </source>
</reference>
<sequence>MRRTSGLLAVLAAALLTLPTGPPATAAETPAPTAVAALPDEPDDDFVEQCQNDPESNSEQGRVWDRTTWCQHTTSYGEIIVNGQTSRADITYTALAYADQADRKVRIFFQVDDFDTNYGVINSFTDMRISVGCQALCDVSGNDDSDKDNMLLTWRDFTGFVSWDITSQDDGVGAERIARHRWNFSGQLVTSYGQATVPGVGLDHHIRCDSAGTVPGYGGWTAKACINDDVLPYITYSKSGPAAGVAQHIETALNRPADTYPNRGTPKTIPGKYTGNPDDPGLHRIAVGSPEYVANRAEQRRIRDRSVPYNGPDDLPVKPPADVQADEFPFASTREGLGARDAQGNLLGNGSVAWVDSAQNIAGGNQLKDFYKRDRILMGDHDEFYVNIVP</sequence>
<organism evidence="4 5">
    <name type="scientific">Streptomyces justiciae</name>
    <dbReference type="NCBI Taxonomy" id="2780140"/>
    <lineage>
        <taxon>Bacteria</taxon>
        <taxon>Bacillati</taxon>
        <taxon>Actinomycetota</taxon>
        <taxon>Actinomycetes</taxon>
        <taxon>Kitasatosporales</taxon>
        <taxon>Streptomycetaceae</taxon>
        <taxon>Streptomyces</taxon>
    </lineage>
</organism>
<accession>A0ABU3LX03</accession>
<proteinExistence type="predicted"/>
<feature type="domain" description="Deoxyribonuclease NucA/NucB" evidence="3">
    <location>
        <begin position="294"/>
        <end position="381"/>
    </location>
</feature>
<dbReference type="Proteomes" id="UP001257948">
    <property type="component" value="Unassembled WGS sequence"/>
</dbReference>
<dbReference type="RefSeq" id="WP_314202690.1">
    <property type="nucleotide sequence ID" value="NZ_JAVTLL010000013.1"/>
</dbReference>
<keyword evidence="2" id="KW-0732">Signal</keyword>
<protein>
    <recommendedName>
        <fullName evidence="3">Deoxyribonuclease NucA/NucB domain-containing protein</fullName>
    </recommendedName>
</protein>
<evidence type="ECO:0000259" key="3">
    <source>
        <dbReference type="Pfam" id="PF14040"/>
    </source>
</evidence>
<evidence type="ECO:0000313" key="5">
    <source>
        <dbReference type="Proteomes" id="UP001257948"/>
    </source>
</evidence>
<dbReference type="EMBL" id="JAVTLL010000013">
    <property type="protein sequence ID" value="MDT7843097.1"/>
    <property type="molecule type" value="Genomic_DNA"/>
</dbReference>
<evidence type="ECO:0000256" key="1">
    <source>
        <dbReference type="SAM" id="MobiDB-lite"/>
    </source>
</evidence>
<name>A0ABU3LX03_9ACTN</name>
<feature type="signal peptide" evidence="2">
    <location>
        <begin position="1"/>
        <end position="26"/>
    </location>
</feature>
<dbReference type="Pfam" id="PF14040">
    <property type="entry name" value="DNase_NucA_NucB"/>
    <property type="match status" value="1"/>
</dbReference>
<comment type="caution">
    <text evidence="4">The sequence shown here is derived from an EMBL/GenBank/DDBJ whole genome shotgun (WGS) entry which is preliminary data.</text>
</comment>
<dbReference type="InterPro" id="IPR029476">
    <property type="entry name" value="DNase_NucA_NucB"/>
</dbReference>
<evidence type="ECO:0000313" key="4">
    <source>
        <dbReference type="EMBL" id="MDT7843097.1"/>
    </source>
</evidence>
<keyword evidence="5" id="KW-1185">Reference proteome</keyword>
<feature type="chain" id="PRO_5045688613" description="Deoxyribonuclease NucA/NucB domain-containing protein" evidence="2">
    <location>
        <begin position="27"/>
        <end position="390"/>
    </location>
</feature>
<feature type="region of interest" description="Disordered" evidence="1">
    <location>
        <begin position="256"/>
        <end position="277"/>
    </location>
</feature>
<evidence type="ECO:0000256" key="2">
    <source>
        <dbReference type="SAM" id="SignalP"/>
    </source>
</evidence>